<feature type="domain" description="Fibronectin type-III" evidence="2">
    <location>
        <begin position="6"/>
        <end position="99"/>
    </location>
</feature>
<reference evidence="3 4" key="1">
    <citation type="journal article" date="2008" name="Nature">
        <title>The Trichoplax genome and the nature of placozoans.</title>
        <authorList>
            <person name="Srivastava M."/>
            <person name="Begovic E."/>
            <person name="Chapman J."/>
            <person name="Putnam N.H."/>
            <person name="Hellsten U."/>
            <person name="Kawashima T."/>
            <person name="Kuo A."/>
            <person name="Mitros T."/>
            <person name="Salamov A."/>
            <person name="Carpenter M.L."/>
            <person name="Signorovitch A.Y."/>
            <person name="Moreno M.A."/>
            <person name="Kamm K."/>
            <person name="Grimwood J."/>
            <person name="Schmutz J."/>
            <person name="Shapiro H."/>
            <person name="Grigoriev I.V."/>
            <person name="Buss L.W."/>
            <person name="Schierwater B."/>
            <person name="Dellaporta S.L."/>
            <person name="Rokhsar D.S."/>
        </authorList>
    </citation>
    <scope>NUCLEOTIDE SEQUENCE [LARGE SCALE GENOMIC DNA]</scope>
    <source>
        <strain evidence="3 4">Grell-BS-1999</strain>
    </source>
</reference>
<dbReference type="RefSeq" id="XP_002108885.1">
    <property type="nucleotide sequence ID" value="XM_002108849.1"/>
</dbReference>
<evidence type="ECO:0000313" key="3">
    <source>
        <dbReference type="EMBL" id="EDV29683.1"/>
    </source>
</evidence>
<evidence type="ECO:0000313" key="4">
    <source>
        <dbReference type="Proteomes" id="UP000009022"/>
    </source>
</evidence>
<keyword evidence="4" id="KW-1185">Reference proteome</keyword>
<dbReference type="PRINTS" id="PR00014">
    <property type="entry name" value="FNTYPEIII"/>
</dbReference>
<organism evidence="3 4">
    <name type="scientific">Trichoplax adhaerens</name>
    <name type="common">Trichoplax reptans</name>
    <dbReference type="NCBI Taxonomy" id="10228"/>
    <lineage>
        <taxon>Eukaryota</taxon>
        <taxon>Metazoa</taxon>
        <taxon>Placozoa</taxon>
        <taxon>Uniplacotomia</taxon>
        <taxon>Trichoplacea</taxon>
        <taxon>Trichoplacidae</taxon>
        <taxon>Trichoplax</taxon>
    </lineage>
</organism>
<dbReference type="Pfam" id="PF00041">
    <property type="entry name" value="fn3"/>
    <property type="match status" value="1"/>
</dbReference>
<dbReference type="KEGG" id="tad:TRIADDRAFT_18482"/>
<dbReference type="InterPro" id="IPR036116">
    <property type="entry name" value="FN3_sf"/>
</dbReference>
<feature type="non-terminal residue" evidence="3">
    <location>
        <position position="1"/>
    </location>
</feature>
<accession>B3RI09</accession>
<dbReference type="AlphaFoldDB" id="B3RI09"/>
<keyword evidence="1" id="KW-0677">Repeat</keyword>
<name>B3RI09_TRIAD</name>
<dbReference type="OrthoDB" id="114660at2759"/>
<dbReference type="CTD" id="6750099"/>
<evidence type="ECO:0000259" key="2">
    <source>
        <dbReference type="PROSITE" id="PS50853"/>
    </source>
</evidence>
<dbReference type="CDD" id="cd00063">
    <property type="entry name" value="FN3"/>
    <property type="match status" value="1"/>
</dbReference>
<dbReference type="SUPFAM" id="SSF49265">
    <property type="entry name" value="Fibronectin type III"/>
    <property type="match status" value="1"/>
</dbReference>
<dbReference type="Proteomes" id="UP000009022">
    <property type="component" value="Unassembled WGS sequence"/>
</dbReference>
<dbReference type="PROSITE" id="PS50853">
    <property type="entry name" value="FN3"/>
    <property type="match status" value="1"/>
</dbReference>
<dbReference type="InParanoid" id="B3RI09"/>
<dbReference type="HOGENOM" id="CLU_2229950_0_0_1"/>
<dbReference type="PANTHER" id="PTHR13817">
    <property type="entry name" value="TITIN"/>
    <property type="match status" value="1"/>
</dbReference>
<dbReference type="InterPro" id="IPR003961">
    <property type="entry name" value="FN3_dom"/>
</dbReference>
<sequence>LVPTTSPDDVTIIDDSPTSVRVCWQPPSFSGGVITEYLILYSTDKLMMNFVKLPVYNGNLCAHVTKLSESTEYFFRVSASTGRGAGPFTENIRKVTRKGLYLIILI</sequence>
<dbReference type="Gene3D" id="2.60.40.10">
    <property type="entry name" value="Immunoglobulins"/>
    <property type="match status" value="1"/>
</dbReference>
<dbReference type="STRING" id="10228.B3RI09"/>
<dbReference type="GeneID" id="6750099"/>
<dbReference type="eggNOG" id="KOG4221">
    <property type="taxonomic scope" value="Eukaryota"/>
</dbReference>
<gene>
    <name evidence="3" type="ORF">TRIADDRAFT_18482</name>
</gene>
<dbReference type="InterPro" id="IPR013783">
    <property type="entry name" value="Ig-like_fold"/>
</dbReference>
<dbReference type="PANTHER" id="PTHR13817:SF73">
    <property type="entry name" value="FIBRONECTIN TYPE-III DOMAIN-CONTAINING PROTEIN"/>
    <property type="match status" value="1"/>
</dbReference>
<protein>
    <recommendedName>
        <fullName evidence="2">Fibronectin type-III domain-containing protein</fullName>
    </recommendedName>
</protein>
<proteinExistence type="predicted"/>
<evidence type="ECO:0000256" key="1">
    <source>
        <dbReference type="ARBA" id="ARBA00022737"/>
    </source>
</evidence>
<dbReference type="InterPro" id="IPR050964">
    <property type="entry name" value="Striated_Muscle_Regulatory"/>
</dbReference>
<dbReference type="SMART" id="SM00060">
    <property type="entry name" value="FN3"/>
    <property type="match status" value="1"/>
</dbReference>
<dbReference type="EMBL" id="DS985241">
    <property type="protein sequence ID" value="EDV29683.1"/>
    <property type="molecule type" value="Genomic_DNA"/>
</dbReference>
<dbReference type="PhylomeDB" id="B3RI09"/>